<organism evidence="2 3">
    <name type="scientific">Candidatus Harrisonbacteria bacterium CG10_big_fil_rev_8_21_14_0_10_49_15</name>
    <dbReference type="NCBI Taxonomy" id="1974587"/>
    <lineage>
        <taxon>Bacteria</taxon>
        <taxon>Candidatus Harrisoniibacteriota</taxon>
    </lineage>
</organism>
<proteinExistence type="predicted"/>
<comment type="caution">
    <text evidence="2">The sequence shown here is derived from an EMBL/GenBank/DDBJ whole genome shotgun (WGS) entry which is preliminary data.</text>
</comment>
<evidence type="ECO:0000256" key="1">
    <source>
        <dbReference type="SAM" id="MobiDB-lite"/>
    </source>
</evidence>
<reference evidence="3" key="1">
    <citation type="submission" date="2017-09" db="EMBL/GenBank/DDBJ databases">
        <title>Depth-based differentiation of microbial function through sediment-hosted aquifers and enrichment of novel symbionts in the deep terrestrial subsurface.</title>
        <authorList>
            <person name="Probst A.J."/>
            <person name="Ladd B."/>
            <person name="Jarett J.K."/>
            <person name="Geller-Mcgrath D.E."/>
            <person name="Sieber C.M.K."/>
            <person name="Emerson J.B."/>
            <person name="Anantharaman K."/>
            <person name="Thomas B.C."/>
            <person name="Malmstrom R."/>
            <person name="Stieglmeier M."/>
            <person name="Klingl A."/>
            <person name="Woyke T."/>
            <person name="Ryan C.M."/>
            <person name="Banfield J.F."/>
        </authorList>
    </citation>
    <scope>NUCLEOTIDE SEQUENCE [LARGE SCALE GENOMIC DNA]</scope>
</reference>
<evidence type="ECO:0000313" key="3">
    <source>
        <dbReference type="Proteomes" id="UP000229526"/>
    </source>
</evidence>
<name>A0A2H0UK35_9BACT</name>
<evidence type="ECO:0000313" key="2">
    <source>
        <dbReference type="EMBL" id="PIR86764.1"/>
    </source>
</evidence>
<gene>
    <name evidence="2" type="ORF">COU11_04650</name>
</gene>
<sequence length="200" mass="22574">MRWILLTFRTGERDPSHKSLLKSRPAWGSRGENKKEGATMWRLKSGEMVVDRHRSHIHPTVMPHLPAALARISSQGRDFLVESVDFGRPIGETICVPTGPRDEIVYAVRSGRRGLTRFVKNRAPLPTSAVRVVLKRDDAGGYFVLLTAFLGPPAPPEPWDRNTIRTRDELARAVAFWNTHALVWGYEPSIAGTETKRCPW</sequence>
<protein>
    <submittedName>
        <fullName evidence="2">Uncharacterized protein</fullName>
    </submittedName>
</protein>
<accession>A0A2H0UK35</accession>
<dbReference type="AlphaFoldDB" id="A0A2H0UK35"/>
<dbReference type="EMBL" id="PFBD01000028">
    <property type="protein sequence ID" value="PIR86764.1"/>
    <property type="molecule type" value="Genomic_DNA"/>
</dbReference>
<dbReference type="Proteomes" id="UP000229526">
    <property type="component" value="Unassembled WGS sequence"/>
</dbReference>
<feature type="region of interest" description="Disordered" evidence="1">
    <location>
        <begin position="17"/>
        <end position="37"/>
    </location>
</feature>